<dbReference type="EC" id="5.3.1.28" evidence="15"/>
<dbReference type="GO" id="GO:0005975">
    <property type="term" value="P:carbohydrate metabolic process"/>
    <property type="evidence" value="ECO:0007669"/>
    <property type="project" value="UniProtKB-UniRule"/>
</dbReference>
<comment type="subcellular location">
    <subcellularLocation>
        <location evidence="3 15">Cytoplasm</location>
    </subcellularLocation>
</comment>
<feature type="binding site" evidence="15">
    <location>
        <position position="167"/>
    </location>
    <ligand>
        <name>Zn(2+)</name>
        <dbReference type="ChEBI" id="CHEBI:29105"/>
    </ligand>
</feature>
<comment type="function">
    <text evidence="2 15">Catalyzes the isomerization of sedoheptulose 7-phosphate in D-glycero-D-manno-heptose 7-phosphate.</text>
</comment>
<evidence type="ECO:0000256" key="1">
    <source>
        <dbReference type="ARBA" id="ARBA00000348"/>
    </source>
</evidence>
<evidence type="ECO:0000256" key="15">
    <source>
        <dbReference type="HAMAP-Rule" id="MF_00067"/>
    </source>
</evidence>
<dbReference type="Pfam" id="PF01467">
    <property type="entry name" value="CTP_transf_like"/>
    <property type="match status" value="1"/>
</dbReference>
<keyword evidence="6" id="KW-0808">Transferase</keyword>
<evidence type="ECO:0000313" key="17">
    <source>
        <dbReference type="EMBL" id="AMO37816.1"/>
    </source>
</evidence>
<evidence type="ECO:0000256" key="9">
    <source>
        <dbReference type="ARBA" id="ARBA00022741"/>
    </source>
</evidence>
<dbReference type="NCBIfam" id="TIGR00125">
    <property type="entry name" value="cyt_tran_rel"/>
    <property type="match status" value="1"/>
</dbReference>
<comment type="cofactor">
    <cofactor evidence="15">
        <name>Zn(2+)</name>
        <dbReference type="ChEBI" id="CHEBI:29105"/>
    </cofactor>
    <text evidence="15">Binds 1 zinc ion per subunit.</text>
</comment>
<evidence type="ECO:0000256" key="10">
    <source>
        <dbReference type="ARBA" id="ARBA00022833"/>
    </source>
</evidence>
<evidence type="ECO:0000256" key="12">
    <source>
        <dbReference type="ARBA" id="ARBA00023235"/>
    </source>
</evidence>
<feature type="binding site" evidence="15">
    <location>
        <position position="175"/>
    </location>
    <ligand>
        <name>Zn(2+)</name>
        <dbReference type="ChEBI" id="CHEBI:29105"/>
    </ligand>
</feature>
<dbReference type="STRING" id="1134435.AC731_013235"/>
<comment type="miscellaneous">
    <text evidence="15">The reaction produces a racemic mixture of D-glycero-alpha-D-manno-heptose 7-phosphate and D-glycero-beta-D-manno-heptose 7-phosphate.</text>
</comment>
<dbReference type="NCBIfam" id="TIGR00441">
    <property type="entry name" value="gmhA"/>
    <property type="match status" value="1"/>
</dbReference>
<feature type="binding site" evidence="15">
    <location>
        <position position="60"/>
    </location>
    <ligand>
        <name>substrate</name>
    </ligand>
</feature>
<organism evidence="17 18">
    <name type="scientific">Thauera humireducens</name>
    <dbReference type="NCBI Taxonomy" id="1134435"/>
    <lineage>
        <taxon>Bacteria</taxon>
        <taxon>Pseudomonadati</taxon>
        <taxon>Pseudomonadota</taxon>
        <taxon>Betaproteobacteria</taxon>
        <taxon>Rhodocyclales</taxon>
        <taxon>Zoogloeaceae</taxon>
        <taxon>Thauera</taxon>
    </lineage>
</organism>
<dbReference type="SUPFAM" id="SSF52374">
    <property type="entry name" value="Nucleotidylyl transferase"/>
    <property type="match status" value="1"/>
</dbReference>
<evidence type="ECO:0000256" key="2">
    <source>
        <dbReference type="ARBA" id="ARBA00003172"/>
    </source>
</evidence>
<feature type="domain" description="SIS" evidence="16">
    <location>
        <begin position="32"/>
        <end position="191"/>
    </location>
</feature>
<keyword evidence="5 15" id="KW-0963">Cytoplasm</keyword>
<feature type="binding site" evidence="15">
    <location>
        <begin position="47"/>
        <end position="49"/>
    </location>
    <ligand>
        <name>substrate</name>
    </ligand>
</feature>
<dbReference type="GO" id="GO:0008968">
    <property type="term" value="F:D-sedoheptulose 7-phosphate isomerase activity"/>
    <property type="evidence" value="ECO:0007669"/>
    <property type="project" value="UniProtKB-UniRule"/>
</dbReference>
<dbReference type="InterPro" id="IPR050099">
    <property type="entry name" value="SIS_GmhA/DiaA_subfam"/>
</dbReference>
<dbReference type="HAMAP" id="MF_00067">
    <property type="entry name" value="GmhA"/>
    <property type="match status" value="1"/>
</dbReference>
<dbReference type="CDD" id="cd05006">
    <property type="entry name" value="SIS_GmhA"/>
    <property type="match status" value="1"/>
</dbReference>
<keyword evidence="9" id="KW-0547">Nucleotide-binding</keyword>
<keyword evidence="7" id="KW-0548">Nucleotidyltransferase</keyword>
<evidence type="ECO:0000256" key="8">
    <source>
        <dbReference type="ARBA" id="ARBA00022723"/>
    </source>
</evidence>
<dbReference type="InterPro" id="IPR004821">
    <property type="entry name" value="Cyt_trans-like"/>
</dbReference>
<feature type="binding site" evidence="15">
    <location>
        <begin position="115"/>
        <end position="117"/>
    </location>
    <ligand>
        <name>substrate</name>
    </ligand>
</feature>
<comment type="catalytic activity">
    <reaction evidence="14">
        <text>D-glycero-beta-D-manno-heptose 1-phosphate + ATP + H(+) = ADP-D-glycero-beta-D-manno-heptose + diphosphate</text>
        <dbReference type="Rhea" id="RHEA:27465"/>
        <dbReference type="ChEBI" id="CHEBI:15378"/>
        <dbReference type="ChEBI" id="CHEBI:30616"/>
        <dbReference type="ChEBI" id="CHEBI:33019"/>
        <dbReference type="ChEBI" id="CHEBI:59967"/>
        <dbReference type="ChEBI" id="CHEBI:61593"/>
        <dbReference type="EC" id="2.7.7.70"/>
    </reaction>
</comment>
<dbReference type="NCBIfam" id="TIGR02199">
    <property type="entry name" value="rfaE_dom_II"/>
    <property type="match status" value="1"/>
</dbReference>
<feature type="binding site" evidence="15">
    <location>
        <position position="56"/>
    </location>
    <ligand>
        <name>Zn(2+)</name>
        <dbReference type="ChEBI" id="CHEBI:29105"/>
    </ligand>
</feature>
<reference evidence="18" key="1">
    <citation type="submission" date="2016-03" db="EMBL/GenBank/DDBJ databases">
        <authorList>
            <person name="Ma C."/>
            <person name="Zhou S."/>
            <person name="Yang G."/>
        </authorList>
    </citation>
    <scope>NUCLEOTIDE SEQUENCE [LARGE SCALE GENOMIC DNA]</scope>
    <source>
        <strain evidence="18">SgZ-1</strain>
    </source>
</reference>
<dbReference type="Gene3D" id="3.40.50.10490">
    <property type="entry name" value="Glucose-6-phosphate isomerase like protein, domain 1"/>
    <property type="match status" value="1"/>
</dbReference>
<keyword evidence="12 15" id="KW-0413">Isomerase</keyword>
<feature type="binding site" evidence="15">
    <location>
        <position position="120"/>
    </location>
    <ligand>
        <name>substrate</name>
    </ligand>
</feature>
<dbReference type="InterPro" id="IPR004515">
    <property type="entry name" value="Phosphoheptose_Isoase"/>
</dbReference>
<keyword evidence="8 15" id="KW-0479">Metal-binding</keyword>
<dbReference type="InterPro" id="IPR011914">
    <property type="entry name" value="RfaE_dom_II"/>
</dbReference>
<dbReference type="Proteomes" id="UP000036902">
    <property type="component" value="Chromosome"/>
</dbReference>
<dbReference type="UniPathway" id="UPA00041">
    <property type="reaction ID" value="UER00436"/>
</dbReference>
<dbReference type="InterPro" id="IPR001347">
    <property type="entry name" value="SIS_dom"/>
</dbReference>
<dbReference type="PANTHER" id="PTHR30390">
    <property type="entry name" value="SEDOHEPTULOSE 7-PHOSPHATE ISOMERASE / DNAA INITIATOR-ASSOCIATING FACTOR FOR REPLICATION INITIATION"/>
    <property type="match status" value="1"/>
</dbReference>
<evidence type="ECO:0000256" key="11">
    <source>
        <dbReference type="ARBA" id="ARBA00022840"/>
    </source>
</evidence>
<evidence type="ECO:0000259" key="16">
    <source>
        <dbReference type="PROSITE" id="PS51464"/>
    </source>
</evidence>
<dbReference type="GO" id="GO:0033786">
    <property type="term" value="F:heptose-1-phosphate adenylyltransferase activity"/>
    <property type="evidence" value="ECO:0007669"/>
    <property type="project" value="RHEA"/>
</dbReference>
<keyword evidence="10 15" id="KW-0862">Zinc</keyword>
<feature type="binding site" evidence="15">
    <location>
        <begin position="89"/>
        <end position="90"/>
    </location>
    <ligand>
        <name>substrate</name>
    </ligand>
</feature>
<name>A0A127K772_9RHOO</name>
<dbReference type="InterPro" id="IPR014729">
    <property type="entry name" value="Rossmann-like_a/b/a_fold"/>
</dbReference>
<dbReference type="Pfam" id="PF13580">
    <property type="entry name" value="SIS_2"/>
    <property type="match status" value="1"/>
</dbReference>
<dbReference type="GO" id="GO:0008270">
    <property type="term" value="F:zinc ion binding"/>
    <property type="evidence" value="ECO:0007669"/>
    <property type="project" value="UniProtKB-UniRule"/>
</dbReference>
<evidence type="ECO:0000256" key="7">
    <source>
        <dbReference type="ARBA" id="ARBA00022695"/>
    </source>
</evidence>
<comment type="subunit">
    <text evidence="15">Homotetramer.</text>
</comment>
<dbReference type="KEGG" id="thu:AC731_013235"/>
<dbReference type="AlphaFoldDB" id="A0A127K772"/>
<keyword evidence="11" id="KW-0067">ATP-binding</keyword>
<evidence type="ECO:0000256" key="14">
    <source>
        <dbReference type="ARBA" id="ARBA00047428"/>
    </source>
</evidence>
<dbReference type="InterPro" id="IPR046348">
    <property type="entry name" value="SIS_dom_sf"/>
</dbReference>
<comment type="pathway">
    <text evidence="15">Carbohydrate biosynthesis; D-glycero-D-manno-heptose 7-phosphate biosynthesis; D-glycero-alpha-D-manno-heptose 7-phosphate and D-glycero-beta-D-manno-heptose 7-phosphate from sedoheptulose 7-phosphate: step 1/1.</text>
</comment>
<accession>A0A127K772</accession>
<dbReference type="FunFam" id="3.40.50.620:FF:000028">
    <property type="entry name" value="Bifunctional protein HldE"/>
    <property type="match status" value="1"/>
</dbReference>
<evidence type="ECO:0000256" key="3">
    <source>
        <dbReference type="ARBA" id="ARBA00004496"/>
    </source>
</evidence>
<dbReference type="GO" id="GO:2001061">
    <property type="term" value="P:D-glycero-D-manno-heptose 7-phosphate biosynthetic process"/>
    <property type="evidence" value="ECO:0007669"/>
    <property type="project" value="UniProtKB-UniPathway"/>
</dbReference>
<dbReference type="Gene3D" id="3.40.50.620">
    <property type="entry name" value="HUPs"/>
    <property type="match status" value="1"/>
</dbReference>
<dbReference type="EMBL" id="CP014646">
    <property type="protein sequence ID" value="AMO37816.1"/>
    <property type="molecule type" value="Genomic_DNA"/>
</dbReference>
<proteinExistence type="inferred from homology"/>
<comment type="catalytic activity">
    <reaction evidence="1 15">
        <text>2 D-sedoheptulose 7-phosphate = D-glycero-alpha-D-manno-heptose 7-phosphate + D-glycero-beta-D-manno-heptose 7-phosphate</text>
        <dbReference type="Rhea" id="RHEA:27489"/>
        <dbReference type="ChEBI" id="CHEBI:57483"/>
        <dbReference type="ChEBI" id="CHEBI:60203"/>
        <dbReference type="ChEBI" id="CHEBI:60204"/>
        <dbReference type="EC" id="5.3.1.28"/>
    </reaction>
</comment>
<dbReference type="SUPFAM" id="SSF53697">
    <property type="entry name" value="SIS domain"/>
    <property type="match status" value="1"/>
</dbReference>
<dbReference type="InterPro" id="IPR035461">
    <property type="entry name" value="GmhA/DiaA"/>
</dbReference>
<feature type="binding site" evidence="15">
    <location>
        <position position="167"/>
    </location>
    <ligand>
        <name>substrate</name>
    </ligand>
</feature>
<protein>
    <recommendedName>
        <fullName evidence="15">Phosphoheptose isomerase</fullName>
        <ecNumber evidence="15">5.3.1.28</ecNumber>
    </recommendedName>
    <alternativeName>
        <fullName evidence="15">Sedoheptulose 7-phosphate isomerase</fullName>
    </alternativeName>
</protein>
<evidence type="ECO:0000256" key="5">
    <source>
        <dbReference type="ARBA" id="ARBA00022490"/>
    </source>
</evidence>
<sequence length="351" mass="36861">MSAISDYIDKHLAAVAALRAIEPAVEAAAQRISAAINRGNKVLLCGNGGSAADAQHIAAELVGRFVAERRGLPAIALTTDTSILTAVGNDYGFNDVFARQVEALGQSGDVLVGISTSGNSPNVIAAVEAARKRGVQVVGLLGRDGGKLRELVDLAVTVGVAETAHIQECHIMVGHMWCAHVDAHLADAVANTDSSAGVLTEAQAIETVRAARQAGERVVMTNGCFDILHPGHIEYLEQARALGDRLIVAVNDDDSVRRLKGDSRPVNALAHRLRMLVALGCVDWVVPFAEDTPERLICAVLPDLLVKGGDYTPDQIAGGECVRRAGGEVKVLGFVEGHSTTGLIERIREGG</sequence>
<gene>
    <name evidence="15" type="primary">gmhA</name>
    <name evidence="17" type="ORF">AC731_013235</name>
</gene>
<keyword evidence="18" id="KW-1185">Reference proteome</keyword>
<comment type="similarity">
    <text evidence="4 15">Belongs to the SIS family. GmhA subfamily.</text>
</comment>
<evidence type="ECO:0000256" key="4">
    <source>
        <dbReference type="ARBA" id="ARBA00009894"/>
    </source>
</evidence>
<dbReference type="GO" id="GO:0016773">
    <property type="term" value="F:phosphotransferase activity, alcohol group as acceptor"/>
    <property type="evidence" value="ECO:0007669"/>
    <property type="project" value="InterPro"/>
</dbReference>
<evidence type="ECO:0000256" key="6">
    <source>
        <dbReference type="ARBA" id="ARBA00022679"/>
    </source>
</evidence>
<dbReference type="GO" id="GO:0005524">
    <property type="term" value="F:ATP binding"/>
    <property type="evidence" value="ECO:0007669"/>
    <property type="project" value="UniProtKB-KW"/>
</dbReference>
<evidence type="ECO:0000313" key="18">
    <source>
        <dbReference type="Proteomes" id="UP000036902"/>
    </source>
</evidence>
<evidence type="ECO:0000256" key="13">
    <source>
        <dbReference type="ARBA" id="ARBA00023277"/>
    </source>
</evidence>
<dbReference type="GO" id="GO:0005737">
    <property type="term" value="C:cytoplasm"/>
    <property type="evidence" value="ECO:0007669"/>
    <property type="project" value="UniProtKB-SubCell"/>
</dbReference>
<dbReference type="PANTHER" id="PTHR30390:SF6">
    <property type="entry name" value="DNAA INITIATOR-ASSOCIATING PROTEIN DIAA"/>
    <property type="match status" value="1"/>
</dbReference>
<keyword evidence="13 15" id="KW-0119">Carbohydrate metabolism</keyword>
<dbReference type="PROSITE" id="PS51464">
    <property type="entry name" value="SIS"/>
    <property type="match status" value="1"/>
</dbReference>
<feature type="binding site" evidence="15">
    <location>
        <position position="60"/>
    </location>
    <ligand>
        <name>Zn(2+)</name>
        <dbReference type="ChEBI" id="CHEBI:29105"/>
    </ligand>
</feature>